<evidence type="ECO:0000256" key="1">
    <source>
        <dbReference type="SAM" id="MobiDB-lite"/>
    </source>
</evidence>
<reference evidence="2 3" key="1">
    <citation type="journal article" date="2016" name="Genome Announc.">
        <title>Draft Genome Sequences of Five Rapidly Growing Mycobacterium Species, M. thermoresistibile, M. fortuitum subsp. acetamidolyticum, M. canariasense, M. brisbanense, and M. novocastrense.</title>
        <authorList>
            <person name="Katahira K."/>
            <person name="Ogura Y."/>
            <person name="Gotoh Y."/>
            <person name="Hayashi T."/>
        </authorList>
    </citation>
    <scope>NUCLEOTIDE SEQUENCE [LARGE SCALE GENOMIC DNA]</scope>
    <source>
        <strain evidence="2 3">JCM6368</strain>
    </source>
</reference>
<evidence type="ECO:0000313" key="2">
    <source>
        <dbReference type="EMBL" id="GAT00940.1"/>
    </source>
</evidence>
<accession>A0A117IDG3</accession>
<dbReference type="RefSeq" id="WP_061262663.1">
    <property type="nucleotide sequence ID" value="NZ_BCSZ01000010.1"/>
</dbReference>
<gene>
    <name evidence="2" type="ORF">RMCFA_1054</name>
</gene>
<dbReference type="EMBL" id="BCSZ01000010">
    <property type="protein sequence ID" value="GAT00940.1"/>
    <property type="molecule type" value="Genomic_DNA"/>
</dbReference>
<sequence>MSITTRLRTSADDEFVLDQVAAHLGGLRRADLATTAHRPMLDTQLSAEQRRQIRRAELNARKKMLTAQSSARWANAIIAGNDDQYRLARDAQHRHIVGLHAAIATIENRLAAPTVDTLTVSERKARRNTRSARGYTTQAERFTKQQRLQRLRAELARVQADHADRRVRVTEGGKRLAHTRHHLDAAGMSLDGWRQKWAAARYRIVAHGSPDEPFGNLTITVTPAGEVSMRLPKPLEHLANAARSRYVLSCPAVFYHRSDEWQQRIGGRNSISYTITRRPGRAGRYLTAAWAIPALPYWVGRDDTAAGEAMHATGPVVGVDLNDGHLAVRRLDAHGNPIGAATRIDIDLTGSSARRDAQVRHAITQLIVYAQRFRITTIAVEDLDFADARTLGRETMGRGARGKRFRRTVSGIPTAVFRHRLTGMCQRAGIAVFAVNPAYSSIWGAQHWQHPYENVTRHQAAATVIGRRAQGYSARRRKGVTPTRPEDRAVRATNQTEPTSPTAITGNRHQSRMRGTTSRSPCRNERGDPGRATVTPALANNGQLQM</sequence>
<protein>
    <submittedName>
        <fullName evidence="2">Transposase</fullName>
    </submittedName>
</protein>
<evidence type="ECO:0000313" key="3">
    <source>
        <dbReference type="Proteomes" id="UP000069705"/>
    </source>
</evidence>
<reference evidence="3" key="2">
    <citation type="submission" date="2016-02" db="EMBL/GenBank/DDBJ databases">
        <title>Draft genome sequence of five rapidly growing Mycobacterium species.</title>
        <authorList>
            <person name="Katahira K."/>
            <person name="Gotou Y."/>
            <person name="Iida K."/>
            <person name="Ogura Y."/>
            <person name="Hayashi T."/>
        </authorList>
    </citation>
    <scope>NUCLEOTIDE SEQUENCE [LARGE SCALE GENOMIC DNA]</scope>
    <source>
        <strain evidence="3">JCM6368</strain>
    </source>
</reference>
<dbReference type="AlphaFoldDB" id="A0A117IDG3"/>
<feature type="region of interest" description="Disordered" evidence="1">
    <location>
        <begin position="468"/>
        <end position="546"/>
    </location>
</feature>
<dbReference type="Proteomes" id="UP000069705">
    <property type="component" value="Unassembled WGS sequence"/>
</dbReference>
<feature type="compositionally biased region" description="Polar residues" evidence="1">
    <location>
        <begin position="492"/>
        <end position="521"/>
    </location>
</feature>
<comment type="caution">
    <text evidence="2">The sequence shown here is derived from an EMBL/GenBank/DDBJ whole genome shotgun (WGS) entry which is preliminary data.</text>
</comment>
<proteinExistence type="predicted"/>
<name>A0A117IDG3_MYCFO</name>
<organism evidence="2 3">
    <name type="scientific">Mycolicibacterium fortuitum subsp. acetamidolyticum</name>
    <dbReference type="NCBI Taxonomy" id="144550"/>
    <lineage>
        <taxon>Bacteria</taxon>
        <taxon>Bacillati</taxon>
        <taxon>Actinomycetota</taxon>
        <taxon>Actinomycetes</taxon>
        <taxon>Mycobacteriales</taxon>
        <taxon>Mycobacteriaceae</taxon>
        <taxon>Mycolicibacterium</taxon>
    </lineage>
</organism>